<keyword evidence="2" id="KW-1185">Reference proteome</keyword>
<gene>
    <name evidence="1" type="ORF">Cgig2_006558</name>
</gene>
<protein>
    <submittedName>
        <fullName evidence="1">Uncharacterized protein</fullName>
    </submittedName>
</protein>
<name>A0A9Q1JTP3_9CARY</name>
<dbReference type="EMBL" id="JAKOGI010000752">
    <property type="protein sequence ID" value="KAJ8430809.1"/>
    <property type="molecule type" value="Genomic_DNA"/>
</dbReference>
<evidence type="ECO:0000313" key="1">
    <source>
        <dbReference type="EMBL" id="KAJ8430809.1"/>
    </source>
</evidence>
<organism evidence="1 2">
    <name type="scientific">Carnegiea gigantea</name>
    <dbReference type="NCBI Taxonomy" id="171969"/>
    <lineage>
        <taxon>Eukaryota</taxon>
        <taxon>Viridiplantae</taxon>
        <taxon>Streptophyta</taxon>
        <taxon>Embryophyta</taxon>
        <taxon>Tracheophyta</taxon>
        <taxon>Spermatophyta</taxon>
        <taxon>Magnoliopsida</taxon>
        <taxon>eudicotyledons</taxon>
        <taxon>Gunneridae</taxon>
        <taxon>Pentapetalae</taxon>
        <taxon>Caryophyllales</taxon>
        <taxon>Cactineae</taxon>
        <taxon>Cactaceae</taxon>
        <taxon>Cactoideae</taxon>
        <taxon>Echinocereeae</taxon>
        <taxon>Carnegiea</taxon>
    </lineage>
</organism>
<accession>A0A9Q1JTP3</accession>
<sequence>MSIKRKFDSYNQNLSFSPNSFKRGEWWLEGHGSSNGRLAGSCSGGQGDECGGLWGRERERDERKREQHARDCKAKEDGKFLYTINDTEGKKVEGFIKAARVMTNHYQSLIGKQNQHKIPIKTEIHIHVHIVFNLDIIHTILMKCIKRIIPKGILIRGEKYNSRVGKNNVIKIDRSGFIDRYVDGLDKKMKRR</sequence>
<dbReference type="AlphaFoldDB" id="A0A9Q1JTP3"/>
<proteinExistence type="predicted"/>
<dbReference type="Proteomes" id="UP001153076">
    <property type="component" value="Unassembled WGS sequence"/>
</dbReference>
<evidence type="ECO:0000313" key="2">
    <source>
        <dbReference type="Proteomes" id="UP001153076"/>
    </source>
</evidence>
<reference evidence="1" key="1">
    <citation type="submission" date="2022-04" db="EMBL/GenBank/DDBJ databases">
        <title>Carnegiea gigantea Genome sequencing and assembly v2.</title>
        <authorList>
            <person name="Copetti D."/>
            <person name="Sanderson M.J."/>
            <person name="Burquez A."/>
            <person name="Wojciechowski M.F."/>
        </authorList>
    </citation>
    <scope>NUCLEOTIDE SEQUENCE</scope>
    <source>
        <strain evidence="1">SGP5-SGP5p</strain>
        <tissue evidence="1">Aerial part</tissue>
    </source>
</reference>
<comment type="caution">
    <text evidence="1">The sequence shown here is derived from an EMBL/GenBank/DDBJ whole genome shotgun (WGS) entry which is preliminary data.</text>
</comment>